<evidence type="ECO:0000256" key="6">
    <source>
        <dbReference type="ARBA" id="ARBA00022898"/>
    </source>
</evidence>
<evidence type="ECO:0000256" key="4">
    <source>
        <dbReference type="ARBA" id="ARBA00022576"/>
    </source>
</evidence>
<dbReference type="GO" id="GO:0030170">
    <property type="term" value="F:pyridoxal phosphate binding"/>
    <property type="evidence" value="ECO:0007669"/>
    <property type="project" value="InterPro"/>
</dbReference>
<evidence type="ECO:0000256" key="3">
    <source>
        <dbReference type="ARBA" id="ARBA00011738"/>
    </source>
</evidence>
<dbReference type="InterPro" id="IPR015421">
    <property type="entry name" value="PyrdxlP-dep_Trfase_major"/>
</dbReference>
<dbReference type="PANTHER" id="PTHR42790:SF19">
    <property type="entry name" value="KYNURENINE_ALPHA-AMINOADIPATE AMINOTRANSFERASE, MITOCHONDRIAL"/>
    <property type="match status" value="1"/>
</dbReference>
<comment type="caution">
    <text evidence="8">The sequence shown here is derived from an EMBL/GenBank/DDBJ whole genome shotgun (WGS) entry which is preliminary data.</text>
</comment>
<evidence type="ECO:0000256" key="5">
    <source>
        <dbReference type="ARBA" id="ARBA00022679"/>
    </source>
</evidence>
<dbReference type="SUPFAM" id="SSF53383">
    <property type="entry name" value="PLP-dependent transferases"/>
    <property type="match status" value="1"/>
</dbReference>
<dbReference type="EMBL" id="PPUT01000042">
    <property type="protein sequence ID" value="RDC41397.1"/>
    <property type="molecule type" value="Genomic_DNA"/>
</dbReference>
<dbReference type="InterPro" id="IPR004839">
    <property type="entry name" value="Aminotransferase_I/II_large"/>
</dbReference>
<gene>
    <name evidence="8" type="ORF">C1850_11025</name>
</gene>
<reference evidence="8 9" key="1">
    <citation type="journal article" date="2018" name="Elife">
        <title>Discovery and characterization of a prevalent human gut bacterial enzyme sufficient for the inactivation of a family of plant toxins.</title>
        <authorList>
            <person name="Koppel N."/>
            <person name="Bisanz J.E."/>
            <person name="Pandelia M.E."/>
            <person name="Turnbaugh P.J."/>
            <person name="Balskus E.P."/>
        </authorList>
    </citation>
    <scope>NUCLEOTIDE SEQUENCE [LARGE SCALE GENOMIC DNA]</scope>
    <source>
        <strain evidence="8 9">OB21 GAM 11</strain>
    </source>
</reference>
<dbReference type="FunFam" id="3.40.640.10:FF:000053">
    <property type="entry name" value="Aminotransferase, class I"/>
    <property type="match status" value="1"/>
</dbReference>
<feature type="domain" description="Aminotransferase class I/classII large" evidence="7">
    <location>
        <begin position="47"/>
        <end position="384"/>
    </location>
</feature>
<evidence type="ECO:0000259" key="7">
    <source>
        <dbReference type="Pfam" id="PF00155"/>
    </source>
</evidence>
<comment type="subunit">
    <text evidence="3">Homodimer.</text>
</comment>
<dbReference type="CDD" id="cd00609">
    <property type="entry name" value="AAT_like"/>
    <property type="match status" value="1"/>
</dbReference>
<evidence type="ECO:0000256" key="2">
    <source>
        <dbReference type="ARBA" id="ARBA00007441"/>
    </source>
</evidence>
<comment type="similarity">
    <text evidence="2">Belongs to the class-I pyridoxal-phosphate-dependent aminotransferase family.</text>
</comment>
<dbReference type="AlphaFoldDB" id="A0A369NV67"/>
<proteinExistence type="inferred from homology"/>
<dbReference type="Pfam" id="PF00155">
    <property type="entry name" value="Aminotran_1_2"/>
    <property type="match status" value="1"/>
</dbReference>
<evidence type="ECO:0000313" key="8">
    <source>
        <dbReference type="EMBL" id="RDC41397.1"/>
    </source>
</evidence>
<protein>
    <submittedName>
        <fullName evidence="8">Aspartate aminotransferase</fullName>
    </submittedName>
</protein>
<dbReference type="Gene3D" id="3.90.1150.10">
    <property type="entry name" value="Aspartate Aminotransferase, domain 1"/>
    <property type="match status" value="1"/>
</dbReference>
<accession>A0A369NV67</accession>
<dbReference type="InterPro" id="IPR050859">
    <property type="entry name" value="Class-I_PLP-dep_aminotransf"/>
</dbReference>
<dbReference type="Gene3D" id="3.40.640.10">
    <property type="entry name" value="Type I PLP-dependent aspartate aminotransferase-like (Major domain)"/>
    <property type="match status" value="1"/>
</dbReference>
<keyword evidence="5 8" id="KW-0808">Transferase</keyword>
<dbReference type="InterPro" id="IPR015424">
    <property type="entry name" value="PyrdxlP-dep_Trfase"/>
</dbReference>
<keyword evidence="4 8" id="KW-0032">Aminotransferase</keyword>
<sequence length="392" mass="43248">MDELLSDGITNTPPSFVRAILAAASDPAVTSFAGGLPNPISFPQEKLLESMQRVVAERGPEAFQYSVTAGVPELRAWIAERYNHRFGTDYTEEDVLVTTGSQQVLDLLGKVLLDKGDGVIVEKPTYLAAIQAFALQQPVFREVELTEEGLNIDELNAALDAGAKMIYLIPNFQNPTGLTYTAENREQVREVLAGRNIVVVEDDPYGELRFEGDSLPYIGGTALPHGVIMGSFSKTVTPGFRMGYLLTKDHDLLKALNTAKEAADLHTNVFAQFVVLDYLRHNDLDEHLVKIRELYRTQARAMTDAMAEFFPAEVSFTKPEGGMFLWATLPEGISTMELFPKALERNVAFVPGDPFYPEPGARSTMRLNFTNADEETIRDGIQRLGEVIAAAL</sequence>
<dbReference type="Proteomes" id="UP000253805">
    <property type="component" value="Unassembled WGS sequence"/>
</dbReference>
<name>A0A369NV67_9ACTN</name>
<dbReference type="InterPro" id="IPR015422">
    <property type="entry name" value="PyrdxlP-dep_Trfase_small"/>
</dbReference>
<comment type="cofactor">
    <cofactor evidence="1">
        <name>pyridoxal 5'-phosphate</name>
        <dbReference type="ChEBI" id="CHEBI:597326"/>
    </cofactor>
</comment>
<organism evidence="8 9">
    <name type="scientific">Adlercreutzia equolifaciens subsp. celatus</name>
    <dbReference type="NCBI Taxonomy" id="394340"/>
    <lineage>
        <taxon>Bacteria</taxon>
        <taxon>Bacillati</taxon>
        <taxon>Actinomycetota</taxon>
        <taxon>Coriobacteriia</taxon>
        <taxon>Eggerthellales</taxon>
        <taxon>Eggerthellaceae</taxon>
        <taxon>Adlercreutzia</taxon>
    </lineage>
</organism>
<evidence type="ECO:0000256" key="1">
    <source>
        <dbReference type="ARBA" id="ARBA00001933"/>
    </source>
</evidence>
<keyword evidence="6" id="KW-0663">Pyridoxal phosphate</keyword>
<dbReference type="GO" id="GO:0008483">
    <property type="term" value="F:transaminase activity"/>
    <property type="evidence" value="ECO:0007669"/>
    <property type="project" value="UniProtKB-KW"/>
</dbReference>
<evidence type="ECO:0000313" key="9">
    <source>
        <dbReference type="Proteomes" id="UP000253805"/>
    </source>
</evidence>
<dbReference type="PANTHER" id="PTHR42790">
    <property type="entry name" value="AMINOTRANSFERASE"/>
    <property type="match status" value="1"/>
</dbReference>
<dbReference type="GO" id="GO:1901605">
    <property type="term" value="P:alpha-amino acid metabolic process"/>
    <property type="evidence" value="ECO:0007669"/>
    <property type="project" value="TreeGrafter"/>
</dbReference>